<gene>
    <name evidence="3" type="ORF">PILCRDRAFT_164183</name>
</gene>
<keyword evidence="1" id="KW-0175">Coiled coil</keyword>
<accession>A0A0C3GKH8</accession>
<dbReference type="HOGENOM" id="CLU_601452_0_0_1"/>
<feature type="compositionally biased region" description="Basic and acidic residues" evidence="2">
    <location>
        <begin position="181"/>
        <end position="190"/>
    </location>
</feature>
<dbReference type="EMBL" id="KN832972">
    <property type="protein sequence ID" value="KIM91101.1"/>
    <property type="molecule type" value="Genomic_DNA"/>
</dbReference>
<protein>
    <submittedName>
        <fullName evidence="3">Uncharacterized protein</fullName>
    </submittedName>
</protein>
<keyword evidence="4" id="KW-1185">Reference proteome</keyword>
<feature type="compositionally biased region" description="Basic and acidic residues" evidence="2">
    <location>
        <begin position="218"/>
        <end position="228"/>
    </location>
</feature>
<evidence type="ECO:0000256" key="1">
    <source>
        <dbReference type="SAM" id="Coils"/>
    </source>
</evidence>
<organism evidence="3 4">
    <name type="scientific">Piloderma croceum (strain F 1598)</name>
    <dbReference type="NCBI Taxonomy" id="765440"/>
    <lineage>
        <taxon>Eukaryota</taxon>
        <taxon>Fungi</taxon>
        <taxon>Dikarya</taxon>
        <taxon>Basidiomycota</taxon>
        <taxon>Agaricomycotina</taxon>
        <taxon>Agaricomycetes</taxon>
        <taxon>Agaricomycetidae</taxon>
        <taxon>Atheliales</taxon>
        <taxon>Atheliaceae</taxon>
        <taxon>Piloderma</taxon>
    </lineage>
</organism>
<reference evidence="4" key="2">
    <citation type="submission" date="2015-01" db="EMBL/GenBank/DDBJ databases">
        <title>Evolutionary Origins and Diversification of the Mycorrhizal Mutualists.</title>
        <authorList>
            <consortium name="DOE Joint Genome Institute"/>
            <consortium name="Mycorrhizal Genomics Consortium"/>
            <person name="Kohler A."/>
            <person name="Kuo A."/>
            <person name="Nagy L.G."/>
            <person name="Floudas D."/>
            <person name="Copeland A."/>
            <person name="Barry K.W."/>
            <person name="Cichocki N."/>
            <person name="Veneault-Fourrey C."/>
            <person name="LaButti K."/>
            <person name="Lindquist E.A."/>
            <person name="Lipzen A."/>
            <person name="Lundell T."/>
            <person name="Morin E."/>
            <person name="Murat C."/>
            <person name="Riley R."/>
            <person name="Ohm R."/>
            <person name="Sun H."/>
            <person name="Tunlid A."/>
            <person name="Henrissat B."/>
            <person name="Grigoriev I.V."/>
            <person name="Hibbett D.S."/>
            <person name="Martin F."/>
        </authorList>
    </citation>
    <scope>NUCLEOTIDE SEQUENCE [LARGE SCALE GENOMIC DNA]</scope>
    <source>
        <strain evidence="4">F 1598</strain>
    </source>
</reference>
<feature type="region of interest" description="Disordered" evidence="2">
    <location>
        <begin position="173"/>
        <end position="255"/>
    </location>
</feature>
<feature type="coiled-coil region" evidence="1">
    <location>
        <begin position="36"/>
        <end position="63"/>
    </location>
</feature>
<evidence type="ECO:0000313" key="3">
    <source>
        <dbReference type="EMBL" id="KIM91101.1"/>
    </source>
</evidence>
<dbReference type="InParanoid" id="A0A0C3GKH8"/>
<name>A0A0C3GKH8_PILCF</name>
<evidence type="ECO:0000256" key="2">
    <source>
        <dbReference type="SAM" id="MobiDB-lite"/>
    </source>
</evidence>
<reference evidence="3 4" key="1">
    <citation type="submission" date="2014-04" db="EMBL/GenBank/DDBJ databases">
        <authorList>
            <consortium name="DOE Joint Genome Institute"/>
            <person name="Kuo A."/>
            <person name="Tarkka M."/>
            <person name="Buscot F."/>
            <person name="Kohler A."/>
            <person name="Nagy L.G."/>
            <person name="Floudas D."/>
            <person name="Copeland A."/>
            <person name="Barry K.W."/>
            <person name="Cichocki N."/>
            <person name="Veneault-Fourrey C."/>
            <person name="LaButti K."/>
            <person name="Lindquist E.A."/>
            <person name="Lipzen A."/>
            <person name="Lundell T."/>
            <person name="Morin E."/>
            <person name="Murat C."/>
            <person name="Sun H."/>
            <person name="Tunlid A."/>
            <person name="Henrissat B."/>
            <person name="Grigoriev I.V."/>
            <person name="Hibbett D.S."/>
            <person name="Martin F."/>
            <person name="Nordberg H.P."/>
            <person name="Cantor M.N."/>
            <person name="Hua S.X."/>
        </authorList>
    </citation>
    <scope>NUCLEOTIDE SEQUENCE [LARGE SCALE GENOMIC DNA]</scope>
    <source>
        <strain evidence="3 4">F 1598</strain>
    </source>
</reference>
<dbReference type="OrthoDB" id="2985494at2759"/>
<sequence length="455" mass="51452">MASWLLWHAELRSTQDELSNISTVVLRIHDRLTDIINRSGDEARSLQDRMNELEMDCQHMNRELDGLWELNQDLQAAASRGNQATDRAVDDRNVANRKLRHARKLIRDLLDERRVNRFLHFIDWNYSRSNNYCVQNGLAAEYERLSPISGILPSREREAGTLSIVSLESLLRGASDTSKSSSEDTVRPERTGAVQDTRRNSPNVNTSRESPSGSHTRGRVERTPKNREGGPSSSAGAAAETGGTSSTSSEQAQWKLHYSRPPLSSVITCGPMSWTDLARRLSLDDEMIASLRRLASGDEYGLPLQIIDKLAFVYDPIILEGPSATYIIDWGRENRNMRDVRNVTHGRMGYPEFHTFFYPVKKDAWYYFGHMTWVPVGKLWSLWPTLKPMSRAKLTSKLRDRSGGKMSREEITRLIEDDCLEQNCFEISGNDSRAVTASCSFASKMGFSGKSQLKG</sequence>
<evidence type="ECO:0000313" key="4">
    <source>
        <dbReference type="Proteomes" id="UP000054166"/>
    </source>
</evidence>
<feature type="compositionally biased region" description="Polar residues" evidence="2">
    <location>
        <begin position="200"/>
        <end position="215"/>
    </location>
</feature>
<proteinExistence type="predicted"/>
<dbReference type="Proteomes" id="UP000054166">
    <property type="component" value="Unassembled WGS sequence"/>
</dbReference>
<dbReference type="AlphaFoldDB" id="A0A0C3GKH8"/>
<feature type="compositionally biased region" description="Low complexity" evidence="2">
    <location>
        <begin position="229"/>
        <end position="250"/>
    </location>
</feature>